<sequence length="82" mass="8845">MSSSDDDSDYEASLGGLDTSDESESSSEEFYSSEETEDEDEEFSELRELCAPEHLANPTAPYSTPLPETNSDSPAAKSNGAR</sequence>
<evidence type="ECO:0000313" key="2">
    <source>
        <dbReference type="EMBL" id="CAI9719367.1"/>
    </source>
</evidence>
<dbReference type="Proteomes" id="UP001162480">
    <property type="component" value="Chromosome 3"/>
</dbReference>
<organism evidence="2 3">
    <name type="scientific">Octopus vulgaris</name>
    <name type="common">Common octopus</name>
    <dbReference type="NCBI Taxonomy" id="6645"/>
    <lineage>
        <taxon>Eukaryota</taxon>
        <taxon>Metazoa</taxon>
        <taxon>Spiralia</taxon>
        <taxon>Lophotrochozoa</taxon>
        <taxon>Mollusca</taxon>
        <taxon>Cephalopoda</taxon>
        <taxon>Coleoidea</taxon>
        <taxon>Octopodiformes</taxon>
        <taxon>Octopoda</taxon>
        <taxon>Incirrata</taxon>
        <taxon>Octopodidae</taxon>
        <taxon>Octopus</taxon>
    </lineage>
</organism>
<dbReference type="EMBL" id="OX597816">
    <property type="protein sequence ID" value="CAI9719367.1"/>
    <property type="molecule type" value="Genomic_DNA"/>
</dbReference>
<reference evidence="2" key="1">
    <citation type="submission" date="2023-08" db="EMBL/GenBank/DDBJ databases">
        <authorList>
            <person name="Alioto T."/>
            <person name="Alioto T."/>
            <person name="Gomez Garrido J."/>
        </authorList>
    </citation>
    <scope>NUCLEOTIDE SEQUENCE</scope>
</reference>
<feature type="compositionally biased region" description="Polar residues" evidence="1">
    <location>
        <begin position="60"/>
        <end position="73"/>
    </location>
</feature>
<proteinExistence type="predicted"/>
<feature type="compositionally biased region" description="Acidic residues" evidence="1">
    <location>
        <begin position="19"/>
        <end position="43"/>
    </location>
</feature>
<feature type="compositionally biased region" description="Acidic residues" evidence="1">
    <location>
        <begin position="1"/>
        <end position="10"/>
    </location>
</feature>
<dbReference type="AlphaFoldDB" id="A0AA36AQI0"/>
<evidence type="ECO:0000313" key="3">
    <source>
        <dbReference type="Proteomes" id="UP001162480"/>
    </source>
</evidence>
<protein>
    <submittedName>
        <fullName evidence="2">Uncharacterized protein</fullName>
    </submittedName>
</protein>
<name>A0AA36AQI0_OCTVU</name>
<keyword evidence="3" id="KW-1185">Reference proteome</keyword>
<gene>
    <name evidence="2" type="ORF">OCTVUL_1B004173</name>
</gene>
<accession>A0AA36AQI0</accession>
<feature type="region of interest" description="Disordered" evidence="1">
    <location>
        <begin position="1"/>
        <end position="82"/>
    </location>
</feature>
<evidence type="ECO:0000256" key="1">
    <source>
        <dbReference type="SAM" id="MobiDB-lite"/>
    </source>
</evidence>